<dbReference type="EMBL" id="LRQA01000033">
    <property type="protein sequence ID" value="KXA18352.1"/>
    <property type="molecule type" value="Genomic_DNA"/>
</dbReference>
<name>A0A133NPX6_GARVA</name>
<comment type="caution">
    <text evidence="1">The sequence shown here is derived from an EMBL/GenBank/DDBJ whole genome shotgun (WGS) entry which is preliminary data.</text>
</comment>
<reference evidence="1 2" key="1">
    <citation type="submission" date="2016-01" db="EMBL/GenBank/DDBJ databases">
        <authorList>
            <person name="Oliw E.H."/>
        </authorList>
    </citation>
    <scope>NUCLEOTIDE SEQUENCE [LARGE SCALE GENOMIC DNA]</scope>
    <source>
        <strain evidence="1 2">GED7760B</strain>
    </source>
</reference>
<evidence type="ECO:0000313" key="1">
    <source>
        <dbReference type="EMBL" id="KXA18352.1"/>
    </source>
</evidence>
<organism evidence="1 2">
    <name type="scientific">Gardnerella vaginalis</name>
    <dbReference type="NCBI Taxonomy" id="2702"/>
    <lineage>
        <taxon>Bacteria</taxon>
        <taxon>Bacillati</taxon>
        <taxon>Actinomycetota</taxon>
        <taxon>Actinomycetes</taxon>
        <taxon>Bifidobacteriales</taxon>
        <taxon>Bifidobacteriaceae</taxon>
        <taxon>Gardnerella</taxon>
    </lineage>
</organism>
<accession>A0A133NPX6</accession>
<dbReference type="Proteomes" id="UP000070558">
    <property type="component" value="Unassembled WGS sequence"/>
</dbReference>
<sequence>MSTNAASVKSWLQNLLLTTYAPNAVGADQNGTDAAQNVANGVR</sequence>
<gene>
    <name evidence="1" type="ORF">HMPREF3216_00640</name>
</gene>
<proteinExistence type="predicted"/>
<evidence type="ECO:0000313" key="2">
    <source>
        <dbReference type="Proteomes" id="UP000070558"/>
    </source>
</evidence>
<dbReference type="AlphaFoldDB" id="A0A133NPX6"/>
<protein>
    <submittedName>
        <fullName evidence="1">Uncharacterized protein</fullName>
    </submittedName>
</protein>